<dbReference type="EMBL" id="JAKOGI010005559">
    <property type="protein sequence ID" value="KAJ8419291.1"/>
    <property type="molecule type" value="Genomic_DNA"/>
</dbReference>
<sequence length="158" mass="17927">MSLIKQQSKIDWIKYGDNCTRFFFAKIKQRKPTTYTYSIEDVNGQNVEGFDNVGQAMLQYYKGLLGTQHTRTKQIDKDIIAQGATISKEQQINLCKGFSDQDIQNALFSIPHIKSPGLDGYNSGFLKTTWSRTGSMASIFILPNDVLVKITQVCRNFL</sequence>
<name>A0A9Q1GFP4_9CARY</name>
<reference evidence="1" key="1">
    <citation type="submission" date="2022-04" db="EMBL/GenBank/DDBJ databases">
        <title>Carnegiea gigantea Genome sequencing and assembly v2.</title>
        <authorList>
            <person name="Copetti D."/>
            <person name="Sanderson M.J."/>
            <person name="Burquez A."/>
            <person name="Wojciechowski M.F."/>
        </authorList>
    </citation>
    <scope>NUCLEOTIDE SEQUENCE</scope>
    <source>
        <strain evidence="1">SGP5-SGP5p</strain>
        <tissue evidence="1">Aerial part</tissue>
    </source>
</reference>
<proteinExistence type="predicted"/>
<dbReference type="OrthoDB" id="1934719at2759"/>
<gene>
    <name evidence="1" type="ORF">Cgig2_000308</name>
</gene>
<organism evidence="1 2">
    <name type="scientific">Carnegiea gigantea</name>
    <dbReference type="NCBI Taxonomy" id="171969"/>
    <lineage>
        <taxon>Eukaryota</taxon>
        <taxon>Viridiplantae</taxon>
        <taxon>Streptophyta</taxon>
        <taxon>Embryophyta</taxon>
        <taxon>Tracheophyta</taxon>
        <taxon>Spermatophyta</taxon>
        <taxon>Magnoliopsida</taxon>
        <taxon>eudicotyledons</taxon>
        <taxon>Gunneridae</taxon>
        <taxon>Pentapetalae</taxon>
        <taxon>Caryophyllales</taxon>
        <taxon>Cactineae</taxon>
        <taxon>Cactaceae</taxon>
        <taxon>Cactoideae</taxon>
        <taxon>Echinocereeae</taxon>
        <taxon>Carnegiea</taxon>
    </lineage>
</organism>
<evidence type="ECO:0000313" key="2">
    <source>
        <dbReference type="Proteomes" id="UP001153076"/>
    </source>
</evidence>
<dbReference type="Proteomes" id="UP001153076">
    <property type="component" value="Unassembled WGS sequence"/>
</dbReference>
<accession>A0A9Q1GFP4</accession>
<protein>
    <submittedName>
        <fullName evidence="1">Uncharacterized protein</fullName>
    </submittedName>
</protein>
<comment type="caution">
    <text evidence="1">The sequence shown here is derived from an EMBL/GenBank/DDBJ whole genome shotgun (WGS) entry which is preliminary data.</text>
</comment>
<evidence type="ECO:0000313" key="1">
    <source>
        <dbReference type="EMBL" id="KAJ8419291.1"/>
    </source>
</evidence>
<dbReference type="AlphaFoldDB" id="A0A9Q1GFP4"/>
<keyword evidence="2" id="KW-1185">Reference proteome</keyword>